<protein>
    <submittedName>
        <fullName evidence="2">Uncharacterized protein</fullName>
    </submittedName>
</protein>
<keyword evidence="1" id="KW-0472">Membrane</keyword>
<keyword evidence="1" id="KW-0812">Transmembrane</keyword>
<reference evidence="2" key="1">
    <citation type="submission" date="2019-08" db="EMBL/GenBank/DDBJ databases">
        <authorList>
            <person name="Kucharzyk K."/>
            <person name="Murdoch R.W."/>
            <person name="Higgins S."/>
            <person name="Loffler F."/>
        </authorList>
    </citation>
    <scope>NUCLEOTIDE SEQUENCE</scope>
</reference>
<keyword evidence="1" id="KW-1133">Transmembrane helix</keyword>
<dbReference type="EMBL" id="VSSQ01011177">
    <property type="protein sequence ID" value="MPM46187.1"/>
    <property type="molecule type" value="Genomic_DNA"/>
</dbReference>
<proteinExistence type="predicted"/>
<feature type="transmembrane region" description="Helical" evidence="1">
    <location>
        <begin position="12"/>
        <end position="36"/>
    </location>
</feature>
<gene>
    <name evidence="2" type="ORF">SDC9_92885</name>
</gene>
<accession>A0A644ZZI4</accession>
<dbReference type="AlphaFoldDB" id="A0A644ZZI4"/>
<evidence type="ECO:0000313" key="2">
    <source>
        <dbReference type="EMBL" id="MPM46187.1"/>
    </source>
</evidence>
<comment type="caution">
    <text evidence="2">The sequence shown here is derived from an EMBL/GenBank/DDBJ whole genome shotgun (WGS) entry which is preliminary data.</text>
</comment>
<name>A0A644ZZI4_9ZZZZ</name>
<organism evidence="2">
    <name type="scientific">bioreactor metagenome</name>
    <dbReference type="NCBI Taxonomy" id="1076179"/>
    <lineage>
        <taxon>unclassified sequences</taxon>
        <taxon>metagenomes</taxon>
        <taxon>ecological metagenomes</taxon>
    </lineage>
</organism>
<evidence type="ECO:0000256" key="1">
    <source>
        <dbReference type="SAM" id="Phobius"/>
    </source>
</evidence>
<sequence>MTGHQQREIRLQLAVGFELGAGFLIDFLFLVLPVAVEILKLSGVTVSLDDVVRFQQRQRHVGVADPPGGIDPRREFEGDVRRRKVAFELGALDQRPDAGAELFLQNVDAVLDHDPVFAQQRDDVGHRAERHIVEHVFKMGGEPAEVVFAAVFDEGVGELERRPGPGENLKVVEFGINLGIDHRQRGGQFGRRLMMVGDDGVDSHFDRLGHRVDAGDAAIDGNQQPAVAEMGQRFAQTFGGEAVAVVKAVRNERVDDRAVAAQHQRQQRTAGDAVGVVIAVDQDRFAVGDGIPDPLGGRFDSGEPIGVAQAVEPGIQKIPHLPGPNLASGKIESDRPRQPVLPDQIFHFTVYVCPSQFPFFRTHYASLSLNVTLIR</sequence>